<sequence length="296" mass="32541">MIPLRAPIDHRTLPACSIVVTDAGLLIAKIASIDKDLYGLVAYAAEVGYGTGFSLWGRRWSRVLSLPGKEHDDIVGRIAPEVLQPNLGKMVRVESGAIMGVLSTRDPQLIDEHRETLEYLAAILGVSTAALGIYGSAMYKPATERGDIDFVVYGEEQGRQAWERIQSRLPPVPRRKAGRPYHLHFPHLDGSVYLDPRLIRSDADTVALVRARSMISPGAALDRLAVTAARDAFYYPARYQLEDGSVLLSYRLGHCALLKPGDRISAAPLPTVHFDGVPHRIVLRYEHLTIHAGAEP</sequence>
<dbReference type="HOGENOM" id="CLU_939269_0_0_11"/>
<dbReference type="Proteomes" id="UP000001937">
    <property type="component" value="Chromosome"/>
</dbReference>
<proteinExistence type="predicted"/>
<name>Q2J5G4_FRACC</name>
<dbReference type="AlphaFoldDB" id="Q2J5G4"/>
<dbReference type="KEGG" id="fra:Francci3_4130"/>
<keyword evidence="2" id="KW-1185">Reference proteome</keyword>
<dbReference type="EMBL" id="CP000249">
    <property type="protein sequence ID" value="ABD13478.1"/>
    <property type="molecule type" value="Genomic_DNA"/>
</dbReference>
<protein>
    <submittedName>
        <fullName evidence="1">Uncharacterized protein</fullName>
    </submittedName>
</protein>
<dbReference type="STRING" id="106370.Francci3_4130"/>
<reference evidence="1 2" key="1">
    <citation type="journal article" date="2007" name="Genome Res.">
        <title>Genome characteristics of facultatively symbiotic Frankia sp. strains reflect host range and host plant biogeography.</title>
        <authorList>
            <person name="Normand P."/>
            <person name="Lapierre P."/>
            <person name="Tisa L.S."/>
            <person name="Gogarten J.P."/>
            <person name="Alloisio N."/>
            <person name="Bagnarol E."/>
            <person name="Bassi C.A."/>
            <person name="Berry A.M."/>
            <person name="Bickhart D.M."/>
            <person name="Choisne N."/>
            <person name="Couloux A."/>
            <person name="Cournoyer B."/>
            <person name="Cruveiller S."/>
            <person name="Daubin V."/>
            <person name="Demange N."/>
            <person name="Francino M.P."/>
            <person name="Goltsman E."/>
            <person name="Huang Y."/>
            <person name="Kopp O.R."/>
            <person name="Labarre L."/>
            <person name="Lapidus A."/>
            <person name="Lavire C."/>
            <person name="Marechal J."/>
            <person name="Martinez M."/>
            <person name="Mastronunzio J.E."/>
            <person name="Mullin B.C."/>
            <person name="Niemann J."/>
            <person name="Pujic P."/>
            <person name="Rawnsley T."/>
            <person name="Rouy Z."/>
            <person name="Schenowitz C."/>
            <person name="Sellstedt A."/>
            <person name="Tavares F."/>
            <person name="Tomkins J.P."/>
            <person name="Vallenet D."/>
            <person name="Valverde C."/>
            <person name="Wall L.G."/>
            <person name="Wang Y."/>
            <person name="Medigue C."/>
            <person name="Benson D.R."/>
        </authorList>
    </citation>
    <scope>NUCLEOTIDE SEQUENCE [LARGE SCALE GENOMIC DNA]</scope>
    <source>
        <strain evidence="2">DSM 45818 / CECT 9043 / CcI3</strain>
    </source>
</reference>
<gene>
    <name evidence="1" type="ordered locus">Francci3_4130</name>
</gene>
<accession>Q2J5G4</accession>
<evidence type="ECO:0000313" key="1">
    <source>
        <dbReference type="EMBL" id="ABD13478.1"/>
    </source>
</evidence>
<organism evidence="1 2">
    <name type="scientific">Frankia casuarinae (strain DSM 45818 / CECT 9043 / HFP020203 / CcI3)</name>
    <dbReference type="NCBI Taxonomy" id="106370"/>
    <lineage>
        <taxon>Bacteria</taxon>
        <taxon>Bacillati</taxon>
        <taxon>Actinomycetota</taxon>
        <taxon>Actinomycetes</taxon>
        <taxon>Frankiales</taxon>
        <taxon>Frankiaceae</taxon>
        <taxon>Frankia</taxon>
    </lineage>
</organism>
<evidence type="ECO:0000313" key="2">
    <source>
        <dbReference type="Proteomes" id="UP000001937"/>
    </source>
</evidence>